<proteinExistence type="predicted"/>
<dbReference type="SUPFAM" id="SSF53756">
    <property type="entry name" value="UDP-Glycosyltransferase/glycogen phosphorylase"/>
    <property type="match status" value="1"/>
</dbReference>
<dbReference type="Pfam" id="PF13692">
    <property type="entry name" value="Glyco_trans_1_4"/>
    <property type="match status" value="1"/>
</dbReference>
<dbReference type="AlphaFoldDB" id="A0A1E7ZGM7"/>
<keyword evidence="2" id="KW-1185">Reference proteome</keyword>
<dbReference type="Proteomes" id="UP000175691">
    <property type="component" value="Unassembled WGS sequence"/>
</dbReference>
<name>A0A1E7ZGM7_9ALTE</name>
<reference evidence="1 2" key="1">
    <citation type="submission" date="2016-08" db="EMBL/GenBank/DDBJ databases">
        <authorList>
            <person name="Seilhamer J.J."/>
        </authorList>
    </citation>
    <scope>NUCLEOTIDE SEQUENCE [LARGE SCALE GENOMIC DNA]</scope>
    <source>
        <strain evidence="1 2">KCTC 42603</strain>
    </source>
</reference>
<accession>A0A1E7ZGM7</accession>
<dbReference type="Gene3D" id="3.40.50.2000">
    <property type="entry name" value="Glycogen Phosphorylase B"/>
    <property type="match status" value="1"/>
</dbReference>
<dbReference type="RefSeq" id="WP_070123285.1">
    <property type="nucleotide sequence ID" value="NZ_MDHN01000003.1"/>
</dbReference>
<comment type="caution">
    <text evidence="1">The sequence shown here is derived from an EMBL/GenBank/DDBJ whole genome shotgun (WGS) entry which is preliminary data.</text>
</comment>
<dbReference type="CDD" id="cd03801">
    <property type="entry name" value="GT4_PimA-like"/>
    <property type="match status" value="1"/>
</dbReference>
<dbReference type="STRING" id="1656094.BFC18_02085"/>
<evidence type="ECO:0000313" key="1">
    <source>
        <dbReference type="EMBL" id="OFC72661.1"/>
    </source>
</evidence>
<organism evidence="1 2">
    <name type="scientific">Alteromonas confluentis</name>
    <dbReference type="NCBI Taxonomy" id="1656094"/>
    <lineage>
        <taxon>Bacteria</taxon>
        <taxon>Pseudomonadati</taxon>
        <taxon>Pseudomonadota</taxon>
        <taxon>Gammaproteobacteria</taxon>
        <taxon>Alteromonadales</taxon>
        <taxon>Alteromonadaceae</taxon>
        <taxon>Alteromonas/Salinimonas group</taxon>
        <taxon>Alteromonas</taxon>
    </lineage>
</organism>
<gene>
    <name evidence="1" type="ORF">BFC18_02085</name>
</gene>
<sequence>MSQHHAPLHKHDQRKIVIIGFVWPEPNSSAAGQNMVGLINSFLKANWQVTFMSAATPSEQGVDLAQLGVHSEAISLNCSSFDERIAVIHPDVVIFDRFMTEEQFASRVRSACPSAMRILNTEDLHSLRHLRHQQVRDGEATEMPTASVSNDHTLREIAAILRSDLTLIISSEELQHLLAHYPVTASQLHHVPLFTSKISTPLPDFQQRQHFVFIGNFRHAPNWDAVLQLQQIWPGIKKQLPHAELNIFGAYPPKKAMAMDNPSKGFRVRGWAASAEDEIAKHRVMLAPLRFGAGVKGKLVTAMQCGTPSVTSSIGAEGLGDDKHWPGMVTHNLDDFINAAVALYTDPNLWQQCSDTGQASYKQQFDDALHGQKLTALVETRLSDLEQWRQQQFLQSLLWHQTLRATQYMTQWIEAKNSTSPPSS</sequence>
<protein>
    <recommendedName>
        <fullName evidence="3">Glycosyltransferase</fullName>
    </recommendedName>
</protein>
<dbReference type="OrthoDB" id="9807209at2"/>
<dbReference type="EMBL" id="MDHN01000003">
    <property type="protein sequence ID" value="OFC72661.1"/>
    <property type="molecule type" value="Genomic_DNA"/>
</dbReference>
<evidence type="ECO:0000313" key="2">
    <source>
        <dbReference type="Proteomes" id="UP000175691"/>
    </source>
</evidence>
<evidence type="ECO:0008006" key="3">
    <source>
        <dbReference type="Google" id="ProtNLM"/>
    </source>
</evidence>